<evidence type="ECO:0000259" key="1">
    <source>
        <dbReference type="Pfam" id="PF01408"/>
    </source>
</evidence>
<dbReference type="SUPFAM" id="SSF55347">
    <property type="entry name" value="Glyceraldehyde-3-phosphate dehydrogenase-like, C-terminal domain"/>
    <property type="match status" value="1"/>
</dbReference>
<proteinExistence type="predicted"/>
<dbReference type="InterPro" id="IPR055170">
    <property type="entry name" value="GFO_IDH_MocA-like_dom"/>
</dbReference>
<reference evidence="3" key="1">
    <citation type="journal article" date="2021" name="PeerJ">
        <title>Extensive microbial diversity within the chicken gut microbiome revealed by metagenomics and culture.</title>
        <authorList>
            <person name="Gilroy R."/>
            <person name="Ravi A."/>
            <person name="Getino M."/>
            <person name="Pursley I."/>
            <person name="Horton D.L."/>
            <person name="Alikhan N.F."/>
            <person name="Baker D."/>
            <person name="Gharbi K."/>
            <person name="Hall N."/>
            <person name="Watson M."/>
            <person name="Adriaenssens E.M."/>
            <person name="Foster-Nyarko E."/>
            <person name="Jarju S."/>
            <person name="Secka A."/>
            <person name="Antonio M."/>
            <person name="Oren A."/>
            <person name="Chaudhuri R.R."/>
            <person name="La Ragione R."/>
            <person name="Hildebrand F."/>
            <person name="Pallen M.J."/>
        </authorList>
    </citation>
    <scope>NUCLEOTIDE SEQUENCE</scope>
    <source>
        <strain evidence="3">1282</strain>
    </source>
</reference>
<dbReference type="InterPro" id="IPR036291">
    <property type="entry name" value="NAD(P)-bd_dom_sf"/>
</dbReference>
<dbReference type="InterPro" id="IPR000683">
    <property type="entry name" value="Gfo/Idh/MocA-like_OxRdtase_N"/>
</dbReference>
<accession>A0A9D2BZX1</accession>
<protein>
    <submittedName>
        <fullName evidence="3">Gfo/Idh/MocA family oxidoreductase</fullName>
    </submittedName>
</protein>
<dbReference type="Gene3D" id="3.30.360.10">
    <property type="entry name" value="Dihydrodipicolinate Reductase, domain 2"/>
    <property type="match status" value="1"/>
</dbReference>
<dbReference type="AlphaFoldDB" id="A0A9D2BZX1"/>
<dbReference type="GO" id="GO:0000166">
    <property type="term" value="F:nucleotide binding"/>
    <property type="evidence" value="ECO:0007669"/>
    <property type="project" value="InterPro"/>
</dbReference>
<gene>
    <name evidence="3" type="ORF">H9838_05425</name>
</gene>
<dbReference type="PANTHER" id="PTHR43377">
    <property type="entry name" value="BILIVERDIN REDUCTASE A"/>
    <property type="match status" value="1"/>
</dbReference>
<dbReference type="InterPro" id="IPR051450">
    <property type="entry name" value="Gfo/Idh/MocA_Oxidoreductases"/>
</dbReference>
<comment type="caution">
    <text evidence="3">The sequence shown here is derived from an EMBL/GenBank/DDBJ whole genome shotgun (WGS) entry which is preliminary data.</text>
</comment>
<dbReference type="Pfam" id="PF22725">
    <property type="entry name" value="GFO_IDH_MocA_C3"/>
    <property type="match status" value="1"/>
</dbReference>
<reference evidence="3" key="2">
    <citation type="submission" date="2021-04" db="EMBL/GenBank/DDBJ databases">
        <authorList>
            <person name="Gilroy R."/>
        </authorList>
    </citation>
    <scope>NUCLEOTIDE SEQUENCE</scope>
    <source>
        <strain evidence="3">1282</strain>
    </source>
</reference>
<evidence type="ECO:0000259" key="2">
    <source>
        <dbReference type="Pfam" id="PF22725"/>
    </source>
</evidence>
<name>A0A9D2BZX1_9FIRM</name>
<feature type="domain" description="Gfo/Idh/MocA-like oxidoreductase N-terminal" evidence="1">
    <location>
        <begin position="1"/>
        <end position="119"/>
    </location>
</feature>
<dbReference type="SUPFAM" id="SSF51735">
    <property type="entry name" value="NAD(P)-binding Rossmann-fold domains"/>
    <property type="match status" value="1"/>
</dbReference>
<dbReference type="EMBL" id="DXDU01000092">
    <property type="protein sequence ID" value="HIY26603.1"/>
    <property type="molecule type" value="Genomic_DNA"/>
</dbReference>
<dbReference type="Proteomes" id="UP000823915">
    <property type="component" value="Unassembled WGS sequence"/>
</dbReference>
<sequence length="329" mass="35932">MKIAVVGAWHVHTMEYSTAILNNPKAELCCLWDDNEERGKATAEKLGVPFQPDLDAIWNDPTIEGVSITTATYQHKEVLLAAAAHKKNIFTEKVLTFTNEDAQEVAKAIKDSGVKFTVSFPHKTWPTLKAAKELVDSGKLGQITYARVHNYHNGSVAPMPDGSLGWLPPHFYDASQTGGGAMMDLGAHPMYTLHWFLGEPKSIVSQFTKVTGRAVEDNAVSVIEFENGTIGVSETGFVTNGIPYVMEMQGTKGGLMVHNDTLEYTCEETGNKLVQMTDLPEKSTMPIDAWIDACCGIGEAPNGIDDAVALTKFMVGAYESYNTGKKYVF</sequence>
<feature type="domain" description="GFO/IDH/MocA-like oxidoreductase" evidence="2">
    <location>
        <begin position="129"/>
        <end position="255"/>
    </location>
</feature>
<dbReference type="PANTHER" id="PTHR43377:SF1">
    <property type="entry name" value="BILIVERDIN REDUCTASE A"/>
    <property type="match status" value="1"/>
</dbReference>
<organism evidence="3 4">
    <name type="scientific">Candidatus Acutalibacter pullistercoris</name>
    <dbReference type="NCBI Taxonomy" id="2838418"/>
    <lineage>
        <taxon>Bacteria</taxon>
        <taxon>Bacillati</taxon>
        <taxon>Bacillota</taxon>
        <taxon>Clostridia</taxon>
        <taxon>Eubacteriales</taxon>
        <taxon>Acutalibacteraceae</taxon>
        <taxon>Acutalibacter</taxon>
    </lineage>
</organism>
<dbReference type="Gene3D" id="3.40.50.720">
    <property type="entry name" value="NAD(P)-binding Rossmann-like Domain"/>
    <property type="match status" value="1"/>
</dbReference>
<evidence type="ECO:0000313" key="4">
    <source>
        <dbReference type="Proteomes" id="UP000823915"/>
    </source>
</evidence>
<evidence type="ECO:0000313" key="3">
    <source>
        <dbReference type="EMBL" id="HIY26603.1"/>
    </source>
</evidence>
<dbReference type="Pfam" id="PF01408">
    <property type="entry name" value="GFO_IDH_MocA"/>
    <property type="match status" value="1"/>
</dbReference>